<protein>
    <submittedName>
        <fullName evidence="2">Uncharacterized protein</fullName>
    </submittedName>
</protein>
<keyword evidence="1" id="KW-0472">Membrane</keyword>
<comment type="caution">
    <text evidence="2">The sequence shown here is derived from an EMBL/GenBank/DDBJ whole genome shotgun (WGS) entry which is preliminary data.</text>
</comment>
<keyword evidence="1" id="KW-0812">Transmembrane</keyword>
<name>A0A149U755_9PROT</name>
<proteinExistence type="predicted"/>
<feature type="transmembrane region" description="Helical" evidence="1">
    <location>
        <begin position="37"/>
        <end position="57"/>
    </location>
</feature>
<feature type="transmembrane region" description="Helical" evidence="1">
    <location>
        <begin position="9"/>
        <end position="31"/>
    </location>
</feature>
<keyword evidence="1" id="KW-1133">Transmembrane helix</keyword>
<gene>
    <name evidence="2" type="ORF">AD947_00905</name>
</gene>
<sequence>MYDIMGNKILFVGSVSLSVVGVLVLFIGALYREKRVIFNGAALVLGAVLFLAGGIILSPKKAASEPLSQFVQAHQPDRGTVSD</sequence>
<dbReference type="PATRIC" id="fig|104102.12.peg.3545"/>
<evidence type="ECO:0000313" key="2">
    <source>
        <dbReference type="EMBL" id="KXV61293.1"/>
    </source>
</evidence>
<evidence type="ECO:0000256" key="1">
    <source>
        <dbReference type="SAM" id="Phobius"/>
    </source>
</evidence>
<accession>A0A149U755</accession>
<reference evidence="2 3" key="1">
    <citation type="submission" date="2015-06" db="EMBL/GenBank/DDBJ databases">
        <title>Improved classification and identification of acetic acid bacteria using matrix-assisted laser desorption/ionization time-of-flight mass spectrometry; Gluconobacter nephelii and Gluconobacter uchimurae are later heterotypic synonyms of Gluconobacter japonicus and Gluconobacter oxydans, respectively.</title>
        <authorList>
            <person name="Li L."/>
            <person name="Cleenwerck I."/>
            <person name="De Vuyst L."/>
            <person name="Vandamme P."/>
        </authorList>
    </citation>
    <scope>NUCLEOTIDE SEQUENCE [LARGE SCALE GENOMIC DNA]</scope>
    <source>
        <strain evidence="2 3">LMG 1663</strain>
    </source>
</reference>
<dbReference type="Proteomes" id="UP000075411">
    <property type="component" value="Unassembled WGS sequence"/>
</dbReference>
<evidence type="ECO:0000313" key="3">
    <source>
        <dbReference type="Proteomes" id="UP000075411"/>
    </source>
</evidence>
<organism evidence="2 3">
    <name type="scientific">Acetobacter tropicalis</name>
    <dbReference type="NCBI Taxonomy" id="104102"/>
    <lineage>
        <taxon>Bacteria</taxon>
        <taxon>Pseudomonadati</taxon>
        <taxon>Pseudomonadota</taxon>
        <taxon>Alphaproteobacteria</taxon>
        <taxon>Acetobacterales</taxon>
        <taxon>Acetobacteraceae</taxon>
        <taxon>Acetobacter</taxon>
    </lineage>
</organism>
<dbReference type="AlphaFoldDB" id="A0A149U755"/>
<dbReference type="EMBL" id="LHZT01000066">
    <property type="protein sequence ID" value="KXV61293.1"/>
    <property type="molecule type" value="Genomic_DNA"/>
</dbReference>